<dbReference type="RefSeq" id="WP_369460315.1">
    <property type="nucleotide sequence ID" value="NZ_JBGBDC010000005.1"/>
</dbReference>
<dbReference type="EMBL" id="JBGBDC010000005">
    <property type="protein sequence ID" value="MEY2252093.1"/>
    <property type="molecule type" value="Genomic_DNA"/>
</dbReference>
<keyword evidence="2" id="KW-1185">Reference proteome</keyword>
<gene>
    <name evidence="1" type="ORF">AB7A72_13830</name>
</gene>
<comment type="caution">
    <text evidence="1">The sequence shown here is derived from an EMBL/GenBank/DDBJ whole genome shotgun (WGS) entry which is preliminary data.</text>
</comment>
<accession>A0ABV4B431</accession>
<sequence>MTVKRAAAAFTPEARIKRHLRQHLAELGFTKDSSGSLILPDDSKDTVRALHRKQREDKASKNSSFVERLLPSLRQYFASGADVEPDKIRPKLQLVTGEGLEARLFRLAALTWSVPVSAGFGRRMRYLVWDENNGKLIGIFAIGDPVYNMGVRDDHIGWTVKDREKRLVNLMDAYVLGAVPPYNMLLGGKLVACLIRTRDVYDDFRARYAGTEGIISGAAKNARLVAVTTSSSMGRSAVYNRLKLGETSYFSSIGYTGGWGHFHIPDDLFEEMRSYLRAIDHGYADMHTFGEGPNWRLRTVRAALNALGFKEDILKHGIHREVFLCETVSNSFDMLKGAAKRPKLDGLLSVKQVGELAVQRWMIGRAGRRPEYRAWSNTSLGDLIHQGSVTAAVEVGVTKTESA</sequence>
<dbReference type="Pfam" id="PF14236">
    <property type="entry name" value="DruA"/>
    <property type="match status" value="1"/>
</dbReference>
<evidence type="ECO:0000313" key="1">
    <source>
        <dbReference type="EMBL" id="MEY2252093.1"/>
    </source>
</evidence>
<name>A0ABV4B431_9BURK</name>
<proteinExistence type="predicted"/>
<reference evidence="1 2" key="1">
    <citation type="journal article" date="2016" name="Int. J. Syst. Evol. Microbiol.">
        <title>Description of Comamonas sediminis sp. nov., isolated from lagoon sediments.</title>
        <authorList>
            <person name="Subhash Y."/>
            <person name="Bang J.J."/>
            <person name="You T.H."/>
            <person name="Lee S.S."/>
        </authorList>
    </citation>
    <scope>NUCLEOTIDE SEQUENCE [LARGE SCALE GENOMIC DNA]</scope>
    <source>
        <strain evidence="1 2">JCM 31169</strain>
    </source>
</reference>
<dbReference type="Proteomes" id="UP001562178">
    <property type="component" value="Unassembled WGS sequence"/>
</dbReference>
<protein>
    <submittedName>
        <fullName evidence="1">Druantia anti-phage system protein DruA</fullName>
    </submittedName>
</protein>
<evidence type="ECO:0000313" key="2">
    <source>
        <dbReference type="Proteomes" id="UP001562178"/>
    </source>
</evidence>
<dbReference type="InterPro" id="IPR025639">
    <property type="entry name" value="DruA"/>
</dbReference>
<organism evidence="1 2">
    <name type="scientific">Comamonas sediminis</name>
    <dbReference type="NCBI Taxonomy" id="1783360"/>
    <lineage>
        <taxon>Bacteria</taxon>
        <taxon>Pseudomonadati</taxon>
        <taxon>Pseudomonadota</taxon>
        <taxon>Betaproteobacteria</taxon>
        <taxon>Burkholderiales</taxon>
        <taxon>Comamonadaceae</taxon>
        <taxon>Comamonas</taxon>
    </lineage>
</organism>